<keyword evidence="1" id="KW-0808">Transferase</keyword>
<geneLocation type="chloroplast" evidence="1"/>
<organism evidence="1">
    <name type="scientific">Galaxaura rugosa</name>
    <dbReference type="NCBI Taxonomy" id="268570"/>
    <lineage>
        <taxon>Eukaryota</taxon>
        <taxon>Rhodophyta</taxon>
        <taxon>Florideophyceae</taxon>
        <taxon>Nemaliophycidae</taxon>
        <taxon>Nemaliales</taxon>
        <taxon>Galaxauraceae</taxon>
        <taxon>Galaxaura</taxon>
    </lineage>
</organism>
<protein>
    <submittedName>
        <fullName evidence="1">Uracil phosphoribosyltransferase</fullName>
    </submittedName>
</protein>
<dbReference type="InterPro" id="IPR029057">
    <property type="entry name" value="PRTase-like"/>
</dbReference>
<dbReference type="EMBL" id="LT622865">
    <property type="protein sequence ID" value="SCW21858.1"/>
    <property type="molecule type" value="Genomic_DNA"/>
</dbReference>
<dbReference type="Gene3D" id="3.40.50.2020">
    <property type="match status" value="1"/>
</dbReference>
<proteinExistence type="predicted"/>
<reference evidence="1" key="2">
    <citation type="submission" date="2016-10" db="EMBL/GenBank/DDBJ databases">
        <authorList>
            <person name="de Groot N.N."/>
        </authorList>
    </citation>
    <scope>NUCLEOTIDE SEQUENCE</scope>
    <source>
        <strain evidence="1">JFC0074</strain>
    </source>
</reference>
<keyword evidence="1" id="KW-0150">Chloroplast</keyword>
<dbReference type="GO" id="GO:0016757">
    <property type="term" value="F:glycosyltransferase activity"/>
    <property type="evidence" value="ECO:0007669"/>
    <property type="project" value="UniProtKB-KW"/>
</dbReference>
<accession>A0A1G4NT72</accession>
<sequence length="189" mass="22088">MSLNIYTIKHPLVSNWTSSLIHSPNEQNKQKQETLKKISLCLIYEAMRKSIYIQELYIKNLDYINHINIISNNNINIVCCNFELHISLKHSLDKLIPNISIYPIIMTSDQKIININDKKTSKRKDNIIILEPYLEAKKIIQIINHIDSDYKLSNNIQICVIKVSTNEIQKLSEIYSHFSVYTTKIINDN</sequence>
<evidence type="ECO:0000313" key="1">
    <source>
        <dbReference type="EMBL" id="SCW21858.1"/>
    </source>
</evidence>
<dbReference type="AlphaFoldDB" id="A0A1G4NT72"/>
<gene>
    <name evidence="1" type="primary">upp</name>
    <name evidence="1" type="ORF">JFC0074_237</name>
</gene>
<name>A0A1G4NT72_9FLOR</name>
<dbReference type="GeneID" id="29998934"/>
<keyword evidence="1" id="KW-0934">Plastid</keyword>
<keyword evidence="1" id="KW-0328">Glycosyltransferase</keyword>
<dbReference type="RefSeq" id="YP_009313604.1">
    <property type="nucleotide sequence ID" value="NC_031657.1"/>
</dbReference>
<reference evidence="1" key="1">
    <citation type="submission" date="2016-10" db="EMBL/GenBank/DDBJ databases">
        <title>Chloroplast genomes as a tool to resolve red algal phylogenies: a case study in the Nemaliales.</title>
        <authorList>
            <person name="Costa J.F."/>
            <person name="Lin S.M."/>
            <person name="Macaya E.C."/>
            <person name="Fernandez-Garcia C."/>
            <person name="Verbruggen H."/>
        </authorList>
    </citation>
    <scope>NUCLEOTIDE SEQUENCE</scope>
    <source>
        <strain evidence="1">JFC0074</strain>
    </source>
</reference>